<sequence length="230" mass="25842">MEEKGCCKVNGWIVTAFIIGVLVLLLFVTKVTITILYVHSRDDDQLVVTFKAWYGLISYTLNVPLIKVEDSTSLVVKSEKSVNNDTQQEDTQKFTPLEMIKKIELFQDFLQDVIGFHKIVRSFLKHVSITKFEWKSVVGVNDAALTGMVIGVAWSIKGSLIGLVSTYMNLKAKPQIEVHPAFQTAVSQTRFVCMFSFRIGHAIGAGLKVVKFWKGRPLPLKKSELSKETT</sequence>
<evidence type="ECO:0000313" key="2">
    <source>
        <dbReference type="EMBL" id="RBW71463.1"/>
    </source>
</evidence>
<feature type="transmembrane region" description="Helical" evidence="1">
    <location>
        <begin position="12"/>
        <end position="38"/>
    </location>
</feature>
<evidence type="ECO:0000313" key="3">
    <source>
        <dbReference type="Proteomes" id="UP000253314"/>
    </source>
</evidence>
<protein>
    <submittedName>
        <fullName evidence="2">DUF2953 domain-containing protein</fullName>
    </submittedName>
</protein>
<dbReference type="InterPro" id="IPR021338">
    <property type="entry name" value="DUF2953"/>
</dbReference>
<organism evidence="2 3">
    <name type="scientific">Bacillus taeanensis</name>
    <dbReference type="NCBI Taxonomy" id="273032"/>
    <lineage>
        <taxon>Bacteria</taxon>
        <taxon>Bacillati</taxon>
        <taxon>Bacillota</taxon>
        <taxon>Bacilli</taxon>
        <taxon>Bacillales</taxon>
        <taxon>Bacillaceae</taxon>
        <taxon>Bacillus</taxon>
    </lineage>
</organism>
<keyword evidence="1" id="KW-1133">Transmembrane helix</keyword>
<keyword evidence="1" id="KW-0812">Transmembrane</keyword>
<reference evidence="2 3" key="1">
    <citation type="submission" date="2018-07" db="EMBL/GenBank/DDBJ databases">
        <title>Lottiidibacillus patelloidae gen. nov., sp. nov., isolated from the intestinal tract of a marine limpet and the reclassification of B. taeanensis BH030017T, B. algicola KMM 3737T and B. hwajinpoensis SW-72T as genus Lottiidibacillus.</title>
        <authorList>
            <person name="Liu R."/>
            <person name="Huang Z."/>
        </authorList>
    </citation>
    <scope>NUCLEOTIDE SEQUENCE [LARGE SCALE GENOMIC DNA]</scope>
    <source>
        <strain evidence="2 3">BH030017</strain>
    </source>
</reference>
<gene>
    <name evidence="2" type="ORF">DS031_01565</name>
</gene>
<evidence type="ECO:0000256" key="1">
    <source>
        <dbReference type="SAM" id="Phobius"/>
    </source>
</evidence>
<comment type="caution">
    <text evidence="2">The sequence shown here is derived from an EMBL/GenBank/DDBJ whole genome shotgun (WGS) entry which is preliminary data.</text>
</comment>
<accession>A0A366Y4W8</accession>
<proteinExistence type="predicted"/>
<dbReference type="EMBL" id="QOCW01000001">
    <property type="protein sequence ID" value="RBW71463.1"/>
    <property type="molecule type" value="Genomic_DNA"/>
</dbReference>
<name>A0A366Y4W8_9BACI</name>
<keyword evidence="3" id="KW-1185">Reference proteome</keyword>
<dbReference type="AlphaFoldDB" id="A0A366Y4W8"/>
<dbReference type="Proteomes" id="UP000253314">
    <property type="component" value="Unassembled WGS sequence"/>
</dbReference>
<dbReference type="Pfam" id="PF11167">
    <property type="entry name" value="DUF2953"/>
    <property type="match status" value="1"/>
</dbReference>
<dbReference type="OrthoDB" id="1683589at2"/>
<keyword evidence="1" id="KW-0472">Membrane</keyword>